<gene>
    <name evidence="3" type="ORF">ANE_LOCUS23574</name>
</gene>
<evidence type="ECO:0000259" key="2">
    <source>
        <dbReference type="Pfam" id="PF00646"/>
    </source>
</evidence>
<dbReference type="AlphaFoldDB" id="A0A565CHC4"/>
<comment type="pathway">
    <text evidence="1">Protein modification; protein ubiquitination.</text>
</comment>
<keyword evidence="1" id="KW-0539">Nucleus</keyword>
<feature type="domain" description="F-box" evidence="2">
    <location>
        <begin position="25"/>
        <end position="52"/>
    </location>
</feature>
<dbReference type="GO" id="GO:0019005">
    <property type="term" value="C:SCF ubiquitin ligase complex"/>
    <property type="evidence" value="ECO:0007669"/>
    <property type="project" value="UniProtKB-UniRule"/>
</dbReference>
<sequence length="243" mass="27569">MHKEDDTEPLPPPPSWQILCLVGPYMDPETLAVASCVSTTWSNCFSSEDIWRSFLIVRSSQGSCASEIALKFGEGASYKGIIITVESNAKRRRKNLPKPKISLSDLIFIVNVSTKTKSAMVYEKGKDLVFGSNEDKFEIELDVSNTGINSGEKDVKMTWQVVYGFWEKFFIMVDTTRPLHRKYGWFTDYLDAKDDSRLVGEMKTSFNGQVLEKIGFSIVNTNDRRNLTVNDVLRYVERFCGIA</sequence>
<accession>A0A565CHC4</accession>
<dbReference type="GO" id="GO:0031146">
    <property type="term" value="P:SCF-dependent proteasomal ubiquitin-dependent protein catabolic process"/>
    <property type="evidence" value="ECO:0007669"/>
    <property type="project" value="UniProtKB-UniRule"/>
</dbReference>
<keyword evidence="1" id="KW-0833">Ubl conjugation pathway</keyword>
<dbReference type="SUPFAM" id="SSF81383">
    <property type="entry name" value="F-box domain"/>
    <property type="match status" value="1"/>
</dbReference>
<dbReference type="PANTHER" id="PTHR12874:SF16">
    <property type="entry name" value="OS01G0800800 PROTEIN"/>
    <property type="match status" value="1"/>
</dbReference>
<dbReference type="OrthoDB" id="1905685at2759"/>
<comment type="subcellular location">
    <subcellularLocation>
        <location evidence="1">Nucleus</location>
    </subcellularLocation>
</comment>
<evidence type="ECO:0000256" key="1">
    <source>
        <dbReference type="RuleBase" id="RU369085"/>
    </source>
</evidence>
<reference evidence="3" key="1">
    <citation type="submission" date="2019-07" db="EMBL/GenBank/DDBJ databases">
        <authorList>
            <person name="Dittberner H."/>
        </authorList>
    </citation>
    <scope>NUCLEOTIDE SEQUENCE [LARGE SCALE GENOMIC DNA]</scope>
</reference>
<dbReference type="Proteomes" id="UP000489600">
    <property type="component" value="Unassembled WGS sequence"/>
</dbReference>
<comment type="function">
    <text evidence="1">Acts as a component of a SCF E3 ubiquitin ligase complexes.</text>
</comment>
<keyword evidence="4" id="KW-1185">Reference proteome</keyword>
<dbReference type="EMBL" id="CABITT030000008">
    <property type="protein sequence ID" value="VVB13130.1"/>
    <property type="molecule type" value="Genomic_DNA"/>
</dbReference>
<comment type="subunit">
    <text evidence="1">Component of the SCF-type E3 ligase complex.</text>
</comment>
<dbReference type="GO" id="GO:0005634">
    <property type="term" value="C:nucleus"/>
    <property type="evidence" value="ECO:0007669"/>
    <property type="project" value="UniProtKB-SubCell"/>
</dbReference>
<evidence type="ECO:0000313" key="3">
    <source>
        <dbReference type="EMBL" id="VVB13130.1"/>
    </source>
</evidence>
<protein>
    <recommendedName>
        <fullName evidence="1">F-box protein</fullName>
    </recommendedName>
</protein>
<comment type="caution">
    <text evidence="3">The sequence shown here is derived from an EMBL/GenBank/DDBJ whole genome shotgun (WGS) entry which is preliminary data.</text>
</comment>
<dbReference type="GO" id="GO:0005737">
    <property type="term" value="C:cytoplasm"/>
    <property type="evidence" value="ECO:0007669"/>
    <property type="project" value="TreeGrafter"/>
</dbReference>
<name>A0A565CHC4_9BRAS</name>
<dbReference type="Pfam" id="PF00646">
    <property type="entry name" value="F-box"/>
    <property type="match status" value="1"/>
</dbReference>
<organism evidence="3 4">
    <name type="scientific">Arabis nemorensis</name>
    <dbReference type="NCBI Taxonomy" id="586526"/>
    <lineage>
        <taxon>Eukaryota</taxon>
        <taxon>Viridiplantae</taxon>
        <taxon>Streptophyta</taxon>
        <taxon>Embryophyta</taxon>
        <taxon>Tracheophyta</taxon>
        <taxon>Spermatophyta</taxon>
        <taxon>Magnoliopsida</taxon>
        <taxon>eudicotyledons</taxon>
        <taxon>Gunneridae</taxon>
        <taxon>Pentapetalae</taxon>
        <taxon>rosids</taxon>
        <taxon>malvids</taxon>
        <taxon>Brassicales</taxon>
        <taxon>Brassicaceae</taxon>
        <taxon>Arabideae</taxon>
        <taxon>Arabis</taxon>
    </lineage>
</organism>
<proteinExistence type="predicted"/>
<dbReference type="GO" id="GO:0016567">
    <property type="term" value="P:protein ubiquitination"/>
    <property type="evidence" value="ECO:0007669"/>
    <property type="project" value="UniProtKB-UniRule"/>
</dbReference>
<dbReference type="InterPro" id="IPR001810">
    <property type="entry name" value="F-box_dom"/>
</dbReference>
<evidence type="ECO:0000313" key="4">
    <source>
        <dbReference type="Proteomes" id="UP000489600"/>
    </source>
</evidence>
<dbReference type="PANTHER" id="PTHR12874">
    <property type="entry name" value="F-BOX ONLY PROTEIN 48-RELATED"/>
    <property type="match status" value="1"/>
</dbReference>
<dbReference type="GO" id="GO:0009740">
    <property type="term" value="P:gibberellic acid mediated signaling pathway"/>
    <property type="evidence" value="ECO:0007669"/>
    <property type="project" value="TreeGrafter"/>
</dbReference>
<dbReference type="InterPro" id="IPR036047">
    <property type="entry name" value="F-box-like_dom_sf"/>
</dbReference>